<dbReference type="InterPro" id="IPR036388">
    <property type="entry name" value="WH-like_DNA-bd_sf"/>
</dbReference>
<dbReference type="SUPFAM" id="SSF46785">
    <property type="entry name" value="Winged helix' DNA-binding domain"/>
    <property type="match status" value="1"/>
</dbReference>
<keyword evidence="4" id="KW-0804">Transcription</keyword>
<dbReference type="InterPro" id="IPR050950">
    <property type="entry name" value="HTH-type_LysR_regulators"/>
</dbReference>
<dbReference type="InterPro" id="IPR005119">
    <property type="entry name" value="LysR_subst-bd"/>
</dbReference>
<keyword evidence="7" id="KW-1185">Reference proteome</keyword>
<dbReference type="RefSeq" id="WP_342959554.1">
    <property type="nucleotide sequence ID" value="NZ_JAZHFZ010000047.1"/>
</dbReference>
<organism evidence="6 7">
    <name type="scientific">Paraburkholderia azotifigens</name>
    <dbReference type="NCBI Taxonomy" id="2057004"/>
    <lineage>
        <taxon>Bacteria</taxon>
        <taxon>Pseudomonadati</taxon>
        <taxon>Pseudomonadota</taxon>
        <taxon>Betaproteobacteria</taxon>
        <taxon>Burkholderiales</taxon>
        <taxon>Burkholderiaceae</taxon>
        <taxon>Paraburkholderia</taxon>
    </lineage>
</organism>
<sequence length="307" mass="33984">MDGKPLNPNSWIRKFDLMTLRLFLSTKEEGNIQRASTRERIAASAVTRRIQELEETLGFQLLYRDPKGTTLTDAGHAVARCAETVMRAIETMRSDLSELSGTVQGNIRVWTTESVLVEFLADDIGRFIAANPAVDIELQEDQSTNIFRAVSAARADIGLCAEPSEPVPGLVTFRYRTDQLVAVMVPEHPLSTRASVSFAELLDADLIGWVDTSALMRSLEQAAISMNREFKPRYRVTSPEGARSLVHAGLGVSIQPEGMVRPQDAFASVPLNDPWATRKLSIYVQEGRQLPLAARKLIEYLSPESVV</sequence>
<dbReference type="Proteomes" id="UP001481677">
    <property type="component" value="Unassembled WGS sequence"/>
</dbReference>
<accession>A0ABU9RDT0</accession>
<evidence type="ECO:0000313" key="7">
    <source>
        <dbReference type="Proteomes" id="UP001481677"/>
    </source>
</evidence>
<keyword evidence="2" id="KW-0805">Transcription regulation</keyword>
<protein>
    <submittedName>
        <fullName evidence="6">LysR family transcriptional regulator</fullName>
    </submittedName>
</protein>
<evidence type="ECO:0000313" key="6">
    <source>
        <dbReference type="EMBL" id="MEM5345217.1"/>
    </source>
</evidence>
<keyword evidence="3" id="KW-0238">DNA-binding</keyword>
<dbReference type="PANTHER" id="PTHR30419:SF2">
    <property type="entry name" value="LYSR FAMILY TRANSCRIPTIONAL REGULATOR"/>
    <property type="match status" value="1"/>
</dbReference>
<dbReference type="PROSITE" id="PS50931">
    <property type="entry name" value="HTH_LYSR"/>
    <property type="match status" value="1"/>
</dbReference>
<gene>
    <name evidence="6" type="ORF">V4C56_37035</name>
</gene>
<proteinExistence type="inferred from homology"/>
<dbReference type="InterPro" id="IPR000847">
    <property type="entry name" value="LysR_HTH_N"/>
</dbReference>
<dbReference type="EMBL" id="JAZHGA010000043">
    <property type="protein sequence ID" value="MEM5345217.1"/>
    <property type="molecule type" value="Genomic_DNA"/>
</dbReference>
<dbReference type="SUPFAM" id="SSF53850">
    <property type="entry name" value="Periplasmic binding protein-like II"/>
    <property type="match status" value="1"/>
</dbReference>
<reference evidence="6 7" key="1">
    <citation type="submission" date="2024-01" db="EMBL/GenBank/DDBJ databases">
        <title>The diversity of rhizobia nodulating Mimosa spp. in eleven states of Brazil covering several biomes is determined by host plant, location, and edaphic factors.</title>
        <authorList>
            <person name="Rouws L."/>
            <person name="Barauna A."/>
            <person name="Beukes C."/>
            <person name="De Faria S.M."/>
            <person name="Gross E."/>
            <person name="Dos Reis Junior F.B."/>
            <person name="Simon M."/>
            <person name="Maluk M."/>
            <person name="Odee D.W."/>
            <person name="Kenicer G."/>
            <person name="Young J.P.W."/>
            <person name="Reis V.M."/>
            <person name="Zilli J."/>
            <person name="James E.K."/>
        </authorList>
    </citation>
    <scope>NUCLEOTIDE SEQUENCE [LARGE SCALE GENOMIC DNA]</scope>
    <source>
        <strain evidence="6 7">JPY530</strain>
    </source>
</reference>
<evidence type="ECO:0000256" key="4">
    <source>
        <dbReference type="ARBA" id="ARBA00023163"/>
    </source>
</evidence>
<comment type="caution">
    <text evidence="6">The sequence shown here is derived from an EMBL/GenBank/DDBJ whole genome shotgun (WGS) entry which is preliminary data.</text>
</comment>
<dbReference type="InterPro" id="IPR036390">
    <property type="entry name" value="WH_DNA-bd_sf"/>
</dbReference>
<feature type="domain" description="HTH lysR-type" evidence="5">
    <location>
        <begin position="15"/>
        <end position="72"/>
    </location>
</feature>
<evidence type="ECO:0000259" key="5">
    <source>
        <dbReference type="PROSITE" id="PS50931"/>
    </source>
</evidence>
<dbReference type="Gene3D" id="1.10.10.10">
    <property type="entry name" value="Winged helix-like DNA-binding domain superfamily/Winged helix DNA-binding domain"/>
    <property type="match status" value="1"/>
</dbReference>
<name>A0ABU9RDT0_9BURK</name>
<dbReference type="Pfam" id="PF00126">
    <property type="entry name" value="HTH_1"/>
    <property type="match status" value="1"/>
</dbReference>
<dbReference type="PANTHER" id="PTHR30419">
    <property type="entry name" value="HTH-TYPE TRANSCRIPTIONAL REGULATOR YBHD"/>
    <property type="match status" value="1"/>
</dbReference>
<evidence type="ECO:0000256" key="3">
    <source>
        <dbReference type="ARBA" id="ARBA00023125"/>
    </source>
</evidence>
<evidence type="ECO:0000256" key="1">
    <source>
        <dbReference type="ARBA" id="ARBA00009437"/>
    </source>
</evidence>
<dbReference type="Gene3D" id="3.40.190.290">
    <property type="match status" value="1"/>
</dbReference>
<evidence type="ECO:0000256" key="2">
    <source>
        <dbReference type="ARBA" id="ARBA00023015"/>
    </source>
</evidence>
<comment type="similarity">
    <text evidence="1">Belongs to the LysR transcriptional regulatory family.</text>
</comment>
<dbReference type="Pfam" id="PF03466">
    <property type="entry name" value="LysR_substrate"/>
    <property type="match status" value="1"/>
</dbReference>